<dbReference type="EMBL" id="MU003814">
    <property type="protein sequence ID" value="KAF2719234.1"/>
    <property type="molecule type" value="Genomic_DNA"/>
</dbReference>
<evidence type="ECO:0000313" key="6">
    <source>
        <dbReference type="EMBL" id="KAF2719234.1"/>
    </source>
</evidence>
<evidence type="ECO:0000256" key="1">
    <source>
        <dbReference type="ARBA" id="ARBA00038473"/>
    </source>
</evidence>
<evidence type="ECO:0000313" key="7">
    <source>
        <dbReference type="Proteomes" id="UP000799441"/>
    </source>
</evidence>
<dbReference type="OrthoDB" id="5946976at2759"/>
<dbReference type="SUPFAM" id="SSF56601">
    <property type="entry name" value="beta-lactamase/transpeptidase-like"/>
    <property type="match status" value="1"/>
</dbReference>
<dbReference type="AlphaFoldDB" id="A0A9P4UM56"/>
<evidence type="ECO:0000259" key="5">
    <source>
        <dbReference type="Pfam" id="PF26335"/>
    </source>
</evidence>
<dbReference type="Proteomes" id="UP000799441">
    <property type="component" value="Unassembled WGS sequence"/>
</dbReference>
<feature type="region of interest" description="Disordered" evidence="2">
    <location>
        <begin position="571"/>
        <end position="590"/>
    </location>
</feature>
<dbReference type="InterPro" id="IPR001466">
    <property type="entry name" value="Beta-lactam-related"/>
</dbReference>
<dbReference type="InterPro" id="IPR051478">
    <property type="entry name" value="Beta-lactamase-like_AB/R"/>
</dbReference>
<protein>
    <submittedName>
        <fullName evidence="6">FLP FmtA-like protein, betalactamase</fullName>
    </submittedName>
</protein>
<feature type="chain" id="PRO_5040409271" evidence="3">
    <location>
        <begin position="23"/>
        <end position="590"/>
    </location>
</feature>
<evidence type="ECO:0000256" key="2">
    <source>
        <dbReference type="SAM" id="MobiDB-lite"/>
    </source>
</evidence>
<feature type="signal peptide" evidence="3">
    <location>
        <begin position="1"/>
        <end position="22"/>
    </location>
</feature>
<organism evidence="6 7">
    <name type="scientific">Polychaeton citri CBS 116435</name>
    <dbReference type="NCBI Taxonomy" id="1314669"/>
    <lineage>
        <taxon>Eukaryota</taxon>
        <taxon>Fungi</taxon>
        <taxon>Dikarya</taxon>
        <taxon>Ascomycota</taxon>
        <taxon>Pezizomycotina</taxon>
        <taxon>Dothideomycetes</taxon>
        <taxon>Dothideomycetidae</taxon>
        <taxon>Capnodiales</taxon>
        <taxon>Capnodiaceae</taxon>
        <taxon>Polychaeton</taxon>
    </lineage>
</organism>
<name>A0A9P4UM56_9PEZI</name>
<proteinExistence type="inferred from homology"/>
<keyword evidence="7" id="KW-1185">Reference proteome</keyword>
<dbReference type="InterPro" id="IPR058664">
    <property type="entry name" value="ARB_00930-like_C"/>
</dbReference>
<feature type="domain" description="Beta-lactamase-related" evidence="4">
    <location>
        <begin position="91"/>
        <end position="400"/>
    </location>
</feature>
<dbReference type="Gene3D" id="3.40.710.10">
    <property type="entry name" value="DD-peptidase/beta-lactamase superfamily"/>
    <property type="match status" value="1"/>
</dbReference>
<dbReference type="Pfam" id="PF26335">
    <property type="entry name" value="ARB_00930_C"/>
    <property type="match status" value="1"/>
</dbReference>
<dbReference type="PANTHER" id="PTHR22935:SF95">
    <property type="entry name" value="BETA-LACTAMASE-LIKE 1-RELATED"/>
    <property type="match status" value="1"/>
</dbReference>
<dbReference type="Pfam" id="PF00144">
    <property type="entry name" value="Beta-lactamase"/>
    <property type="match status" value="1"/>
</dbReference>
<gene>
    <name evidence="6" type="ORF">K431DRAFT_286965</name>
</gene>
<comment type="caution">
    <text evidence="6">The sequence shown here is derived from an EMBL/GenBank/DDBJ whole genome shotgun (WGS) entry which is preliminary data.</text>
</comment>
<evidence type="ECO:0000256" key="3">
    <source>
        <dbReference type="SAM" id="SignalP"/>
    </source>
</evidence>
<reference evidence="6" key="1">
    <citation type="journal article" date="2020" name="Stud. Mycol.">
        <title>101 Dothideomycetes genomes: a test case for predicting lifestyles and emergence of pathogens.</title>
        <authorList>
            <person name="Haridas S."/>
            <person name="Albert R."/>
            <person name="Binder M."/>
            <person name="Bloem J."/>
            <person name="Labutti K."/>
            <person name="Salamov A."/>
            <person name="Andreopoulos B."/>
            <person name="Baker S."/>
            <person name="Barry K."/>
            <person name="Bills G."/>
            <person name="Bluhm B."/>
            <person name="Cannon C."/>
            <person name="Castanera R."/>
            <person name="Culley D."/>
            <person name="Daum C."/>
            <person name="Ezra D."/>
            <person name="Gonzalez J."/>
            <person name="Henrissat B."/>
            <person name="Kuo A."/>
            <person name="Liang C."/>
            <person name="Lipzen A."/>
            <person name="Lutzoni F."/>
            <person name="Magnuson J."/>
            <person name="Mondo S."/>
            <person name="Nolan M."/>
            <person name="Ohm R."/>
            <person name="Pangilinan J."/>
            <person name="Park H.-J."/>
            <person name="Ramirez L."/>
            <person name="Alfaro M."/>
            <person name="Sun H."/>
            <person name="Tritt A."/>
            <person name="Yoshinaga Y."/>
            <person name="Zwiers L.-H."/>
            <person name="Turgeon B."/>
            <person name="Goodwin S."/>
            <person name="Spatafora J."/>
            <person name="Crous P."/>
            <person name="Grigoriev I."/>
        </authorList>
    </citation>
    <scope>NUCLEOTIDE SEQUENCE</scope>
    <source>
        <strain evidence="6">CBS 116435</strain>
    </source>
</reference>
<sequence length="590" mass="64503">MRVVSSALPALWPLLLIPTAQAGCPEPSPAFPVPSWSTGAKDFKYALRSIEAQLANLVEDPKFNTSSYSVGLTSGAETLWSTHHTAPVRNESRPGAAKVDGDSYYRIASITKTFTTLAILQQAKAGNLSLDDPVDKYIPGLASKHSGSIPWKDITIRILASQLSGIPREIGQSDVRQNKEGWGLPSVDETSLPTICGGFESFTRSCTREDVVDNITDQEPLFAPNFKSTYSNVNFELLGLVIENVTGINYDDYITANIFEAVGMQHGATLDTPDDSRAVLPLGTGESPVYPYWDLDLGALKPTGGIYASSSAMSEYLRYILTHYNALTTGVNWLLPQSFAAAKTYYGMPWEIFRHPIPTKGNKREVTVVTKGGSLPGYSTLIALLPEYGLGLTMLTAGSPRLLIEIAETVIDALIPAVERTIWYDIDEKYTGTYKYQARNADDQPNLNTSLTLSTSLQTGLKLTSFISNSTDVMAKLLPPPPKDMPALTTHVQLVPTLLFKNETSQQGEKWRFITVPDEPNEKFSVLGEYCFTDDDVLSYAGRPLNEIIFWHETGEVELPAWRVTLTKVDGGSGSSRGAGLAVQDPRLDL</sequence>
<keyword evidence="3" id="KW-0732">Signal</keyword>
<comment type="similarity">
    <text evidence="1">Belongs to the beta-lactamase family.</text>
</comment>
<evidence type="ECO:0000259" key="4">
    <source>
        <dbReference type="Pfam" id="PF00144"/>
    </source>
</evidence>
<dbReference type="InterPro" id="IPR012338">
    <property type="entry name" value="Beta-lactam/transpept-like"/>
</dbReference>
<dbReference type="PANTHER" id="PTHR22935">
    <property type="entry name" value="PENICILLIN-BINDING PROTEIN"/>
    <property type="match status" value="1"/>
</dbReference>
<feature type="domain" description="Beta-lactamase-like ARB-00930-like C-terminal" evidence="5">
    <location>
        <begin position="427"/>
        <end position="569"/>
    </location>
</feature>
<accession>A0A9P4UM56</accession>